<protein>
    <submittedName>
        <fullName evidence="1">Uncharacterized protein</fullName>
    </submittedName>
</protein>
<proteinExistence type="predicted"/>
<reference evidence="1 2" key="1">
    <citation type="submission" date="2014-04" db="EMBL/GenBank/DDBJ databases">
        <authorList>
            <consortium name="DOE Joint Genome Institute"/>
            <person name="Kuo A."/>
            <person name="Kohler A."/>
            <person name="Jargeat P."/>
            <person name="Nagy L.G."/>
            <person name="Floudas D."/>
            <person name="Copeland A."/>
            <person name="Barry K.W."/>
            <person name="Cichocki N."/>
            <person name="Veneault-Fourrey C."/>
            <person name="LaButti K."/>
            <person name="Lindquist E.A."/>
            <person name="Lipzen A."/>
            <person name="Lundell T."/>
            <person name="Morin E."/>
            <person name="Murat C."/>
            <person name="Sun H."/>
            <person name="Tunlid A."/>
            <person name="Henrissat B."/>
            <person name="Grigoriev I.V."/>
            <person name="Hibbett D.S."/>
            <person name="Martin F."/>
            <person name="Nordberg H.P."/>
            <person name="Cantor M.N."/>
            <person name="Hua S.X."/>
        </authorList>
    </citation>
    <scope>NUCLEOTIDE SEQUENCE [LARGE SCALE GENOMIC DNA]</scope>
    <source>
        <strain evidence="1 2">Ve08.2h10</strain>
    </source>
</reference>
<dbReference type="EMBL" id="KN828033">
    <property type="protein sequence ID" value="KIK75546.1"/>
    <property type="molecule type" value="Genomic_DNA"/>
</dbReference>
<keyword evidence="2" id="KW-1185">Reference proteome</keyword>
<reference evidence="2" key="2">
    <citation type="submission" date="2015-01" db="EMBL/GenBank/DDBJ databases">
        <title>Evolutionary Origins and Diversification of the Mycorrhizal Mutualists.</title>
        <authorList>
            <consortium name="DOE Joint Genome Institute"/>
            <consortium name="Mycorrhizal Genomics Consortium"/>
            <person name="Kohler A."/>
            <person name="Kuo A."/>
            <person name="Nagy L.G."/>
            <person name="Floudas D."/>
            <person name="Copeland A."/>
            <person name="Barry K.W."/>
            <person name="Cichocki N."/>
            <person name="Veneault-Fourrey C."/>
            <person name="LaButti K."/>
            <person name="Lindquist E.A."/>
            <person name="Lipzen A."/>
            <person name="Lundell T."/>
            <person name="Morin E."/>
            <person name="Murat C."/>
            <person name="Riley R."/>
            <person name="Ohm R."/>
            <person name="Sun H."/>
            <person name="Tunlid A."/>
            <person name="Henrissat B."/>
            <person name="Grigoriev I.V."/>
            <person name="Hibbett D.S."/>
            <person name="Martin F."/>
        </authorList>
    </citation>
    <scope>NUCLEOTIDE SEQUENCE [LARGE SCALE GENOMIC DNA]</scope>
    <source>
        <strain evidence="2">Ve08.2h10</strain>
    </source>
</reference>
<evidence type="ECO:0000313" key="2">
    <source>
        <dbReference type="Proteomes" id="UP000054538"/>
    </source>
</evidence>
<accession>A0A0D0CWS6</accession>
<gene>
    <name evidence="1" type="ORF">PAXRUDRAFT_18903</name>
</gene>
<organism evidence="1 2">
    <name type="scientific">Paxillus rubicundulus Ve08.2h10</name>
    <dbReference type="NCBI Taxonomy" id="930991"/>
    <lineage>
        <taxon>Eukaryota</taxon>
        <taxon>Fungi</taxon>
        <taxon>Dikarya</taxon>
        <taxon>Basidiomycota</taxon>
        <taxon>Agaricomycotina</taxon>
        <taxon>Agaricomycetes</taxon>
        <taxon>Agaricomycetidae</taxon>
        <taxon>Boletales</taxon>
        <taxon>Paxilineae</taxon>
        <taxon>Paxillaceae</taxon>
        <taxon>Paxillus</taxon>
    </lineage>
</organism>
<evidence type="ECO:0000313" key="1">
    <source>
        <dbReference type="EMBL" id="KIK75546.1"/>
    </source>
</evidence>
<dbReference type="Proteomes" id="UP000054538">
    <property type="component" value="Unassembled WGS sequence"/>
</dbReference>
<dbReference type="AlphaFoldDB" id="A0A0D0CWS6"/>
<sequence length="113" mass="12627">MAGDLIAMPLCGSRDSPKFDGRTLAHLLCFFEDIEILGEAAHISEEAQIKVAIRYTDLDEVEVWLTLMAASSRNWDTFVAAVKDFTITRSQCTVKMTWESTATVPKDLCTTYC</sequence>
<name>A0A0D0CWS6_9AGAM</name>
<dbReference type="OrthoDB" id="2707690at2759"/>
<dbReference type="InParanoid" id="A0A0D0CWS6"/>
<dbReference type="HOGENOM" id="CLU_2334263_0_0_1"/>
<dbReference type="STRING" id="930991.A0A0D0CWS6"/>